<evidence type="ECO:0000313" key="2">
    <source>
        <dbReference type="EMBL" id="SPD26416.1"/>
    </source>
</evidence>
<reference evidence="2" key="1">
    <citation type="submission" date="2018-02" db="EMBL/GenBank/DDBJ databases">
        <authorList>
            <person name="Cohen D.B."/>
            <person name="Kent A.D."/>
        </authorList>
    </citation>
    <scope>NUCLEOTIDE SEQUENCE</scope>
</reference>
<name>A0A2N9ILA2_FAGSY</name>
<organism evidence="2">
    <name type="scientific">Fagus sylvatica</name>
    <name type="common">Beechnut</name>
    <dbReference type="NCBI Taxonomy" id="28930"/>
    <lineage>
        <taxon>Eukaryota</taxon>
        <taxon>Viridiplantae</taxon>
        <taxon>Streptophyta</taxon>
        <taxon>Embryophyta</taxon>
        <taxon>Tracheophyta</taxon>
        <taxon>Spermatophyta</taxon>
        <taxon>Magnoliopsida</taxon>
        <taxon>eudicotyledons</taxon>
        <taxon>Gunneridae</taxon>
        <taxon>Pentapetalae</taxon>
        <taxon>rosids</taxon>
        <taxon>fabids</taxon>
        <taxon>Fagales</taxon>
        <taxon>Fagaceae</taxon>
        <taxon>Fagus</taxon>
    </lineage>
</organism>
<dbReference type="AlphaFoldDB" id="A0A2N9ILA2"/>
<feature type="compositionally biased region" description="Low complexity" evidence="1">
    <location>
        <begin position="1"/>
        <end position="14"/>
    </location>
</feature>
<feature type="compositionally biased region" description="Basic and acidic residues" evidence="1">
    <location>
        <begin position="61"/>
        <end position="71"/>
    </location>
</feature>
<proteinExistence type="predicted"/>
<feature type="region of interest" description="Disordered" evidence="1">
    <location>
        <begin position="61"/>
        <end position="90"/>
    </location>
</feature>
<feature type="compositionally biased region" description="Polar residues" evidence="1">
    <location>
        <begin position="15"/>
        <end position="34"/>
    </location>
</feature>
<dbReference type="EMBL" id="OIVN01006156">
    <property type="protein sequence ID" value="SPD26416.1"/>
    <property type="molecule type" value="Genomic_DNA"/>
</dbReference>
<protein>
    <submittedName>
        <fullName evidence="2">Uncharacterized protein</fullName>
    </submittedName>
</protein>
<accession>A0A2N9ILA2</accession>
<sequence>MSHSLHSSPQHPQSTIQRISGPSRQEVSSGSSYRPSRGIPAATSLILSLRQVDLHQHLDSWRSRQNERASREVTPQRARRSLNFSSSAESRSDDSEKIIAELCWEISDLKKEARGRLFPSNLRRSRAQVVQSARAGNGWILEPNGLGFSQAAKRPSRSRPETPMLLPPGRGLVSNRSGNLGAAPIGVIHVILKPLCTSILSVSFRSDLQKTAHLRQSFGLSDSAHLAPKSCSEVPKSSNQQVISFSNGDLRDVQLPHSDPLVITLEIGNYDVKKVLIDQGSFAEVMYQELYEKLGWESLISPISHPQCFPPRMELWKVEVSHQGWNYGKLRFPTKDGIMEVNGDRGKRRPSSSKAMCPGGNQPKGYKGNQFYQGPMTFTATRNCKRRKHHRRRSQEVVDKLETRFESVGAELMLEFIELDLVKLQCFTT</sequence>
<feature type="region of interest" description="Disordered" evidence="1">
    <location>
        <begin position="1"/>
        <end position="36"/>
    </location>
</feature>
<feature type="region of interest" description="Disordered" evidence="1">
    <location>
        <begin position="150"/>
        <end position="169"/>
    </location>
</feature>
<feature type="region of interest" description="Disordered" evidence="1">
    <location>
        <begin position="344"/>
        <end position="368"/>
    </location>
</feature>
<gene>
    <name evidence="2" type="ORF">FSB_LOCUS54298</name>
</gene>
<evidence type="ECO:0000256" key="1">
    <source>
        <dbReference type="SAM" id="MobiDB-lite"/>
    </source>
</evidence>